<feature type="non-terminal residue" evidence="3">
    <location>
        <position position="1"/>
    </location>
</feature>
<feature type="domain" description="Disease resistance R13L4/SHOC-2-like LRR" evidence="2">
    <location>
        <begin position="19"/>
        <end position="177"/>
    </location>
</feature>
<evidence type="ECO:0000313" key="3">
    <source>
        <dbReference type="EMBL" id="KAK7824677.1"/>
    </source>
</evidence>
<dbReference type="Gene3D" id="3.80.10.10">
    <property type="entry name" value="Ribonuclease Inhibitor"/>
    <property type="match status" value="1"/>
</dbReference>
<dbReference type="Pfam" id="PF23598">
    <property type="entry name" value="LRR_14"/>
    <property type="match status" value="1"/>
</dbReference>
<dbReference type="InterPro" id="IPR032675">
    <property type="entry name" value="LRR_dom_sf"/>
</dbReference>
<name>A0AAW0JDE9_QUESU</name>
<evidence type="ECO:0000259" key="2">
    <source>
        <dbReference type="Pfam" id="PF23598"/>
    </source>
</evidence>
<dbReference type="SUPFAM" id="SSF52058">
    <property type="entry name" value="L domain-like"/>
    <property type="match status" value="1"/>
</dbReference>
<evidence type="ECO:0000256" key="1">
    <source>
        <dbReference type="ARBA" id="ARBA00022737"/>
    </source>
</evidence>
<keyword evidence="4" id="KW-1185">Reference proteome</keyword>
<accession>A0AAW0JDE9</accession>
<protein>
    <submittedName>
        <fullName evidence="3">Disease resistance protein</fullName>
    </submittedName>
</protein>
<dbReference type="PANTHER" id="PTHR47186:SF30">
    <property type="entry name" value="EF-HAND DOMAIN-CONTAINING PROTEIN"/>
    <property type="match status" value="1"/>
</dbReference>
<keyword evidence="1" id="KW-0677">Repeat</keyword>
<dbReference type="PANTHER" id="PTHR47186">
    <property type="entry name" value="LEUCINE-RICH REPEAT-CONTAINING PROTEIN 57"/>
    <property type="match status" value="1"/>
</dbReference>
<dbReference type="Proteomes" id="UP000237347">
    <property type="component" value="Unassembled WGS sequence"/>
</dbReference>
<sequence>HLTCLRSLSLKSSSFEKLPNEVEKLKHLRLLNLSYNHKITELPEMLCNLCNLQTLDISDCYIRKLPQGMGKLIKLRHLITSYLSDFDRSLLPSFLTEPFPKGIGRLSSLRTLERFVIGGECKLGELKNLVHLKGSLGIKGLENVTDFDYSSPTEAEVILHIEECEGELQTMCHLGKHILHKREWSCKRFWHHDWNISRGQLHLRSCLLNSGAEHMGLGKNFCDINMRPQKKVLAVYILYTRLIKPMFEVLRIENDDYRMLKINGELGTMMCLDKTSDARETGNHRGNLYVLFLPPLLAEAK</sequence>
<evidence type="ECO:0000313" key="4">
    <source>
        <dbReference type="Proteomes" id="UP000237347"/>
    </source>
</evidence>
<dbReference type="AlphaFoldDB" id="A0AAW0JDE9"/>
<comment type="caution">
    <text evidence="3">The sequence shown here is derived from an EMBL/GenBank/DDBJ whole genome shotgun (WGS) entry which is preliminary data.</text>
</comment>
<dbReference type="InterPro" id="IPR055414">
    <property type="entry name" value="LRR_R13L4/SHOC2-like"/>
</dbReference>
<gene>
    <name evidence="3" type="ORF">CFP56_034089</name>
</gene>
<organism evidence="3 4">
    <name type="scientific">Quercus suber</name>
    <name type="common">Cork oak</name>
    <dbReference type="NCBI Taxonomy" id="58331"/>
    <lineage>
        <taxon>Eukaryota</taxon>
        <taxon>Viridiplantae</taxon>
        <taxon>Streptophyta</taxon>
        <taxon>Embryophyta</taxon>
        <taxon>Tracheophyta</taxon>
        <taxon>Spermatophyta</taxon>
        <taxon>Magnoliopsida</taxon>
        <taxon>eudicotyledons</taxon>
        <taxon>Gunneridae</taxon>
        <taxon>Pentapetalae</taxon>
        <taxon>rosids</taxon>
        <taxon>fabids</taxon>
        <taxon>Fagales</taxon>
        <taxon>Fagaceae</taxon>
        <taxon>Quercus</taxon>
    </lineage>
</organism>
<proteinExistence type="predicted"/>
<reference evidence="3 4" key="1">
    <citation type="journal article" date="2018" name="Sci. Data">
        <title>The draft genome sequence of cork oak.</title>
        <authorList>
            <person name="Ramos A.M."/>
            <person name="Usie A."/>
            <person name="Barbosa P."/>
            <person name="Barros P.M."/>
            <person name="Capote T."/>
            <person name="Chaves I."/>
            <person name="Simoes F."/>
            <person name="Abreu I."/>
            <person name="Carrasquinho I."/>
            <person name="Faro C."/>
            <person name="Guimaraes J.B."/>
            <person name="Mendonca D."/>
            <person name="Nobrega F."/>
            <person name="Rodrigues L."/>
            <person name="Saibo N.J.M."/>
            <person name="Varela M.C."/>
            <person name="Egas C."/>
            <person name="Matos J."/>
            <person name="Miguel C.M."/>
            <person name="Oliveira M.M."/>
            <person name="Ricardo C.P."/>
            <person name="Goncalves S."/>
        </authorList>
    </citation>
    <scope>NUCLEOTIDE SEQUENCE [LARGE SCALE GENOMIC DNA]</scope>
    <source>
        <strain evidence="4">cv. HL8</strain>
    </source>
</reference>
<dbReference type="EMBL" id="PKMF04000595">
    <property type="protein sequence ID" value="KAK7824677.1"/>
    <property type="molecule type" value="Genomic_DNA"/>
</dbReference>